<dbReference type="InterPro" id="IPR006683">
    <property type="entry name" value="Thioestr_dom"/>
</dbReference>
<organism evidence="5 6">
    <name type="scientific">Hufsiella arboris</name>
    <dbReference type="NCBI Taxonomy" id="2695275"/>
    <lineage>
        <taxon>Bacteria</taxon>
        <taxon>Pseudomonadati</taxon>
        <taxon>Bacteroidota</taxon>
        <taxon>Sphingobacteriia</taxon>
        <taxon>Sphingobacteriales</taxon>
        <taxon>Sphingobacteriaceae</taxon>
        <taxon>Hufsiella</taxon>
    </lineage>
</organism>
<reference evidence="5 6" key="1">
    <citation type="submission" date="2019-11" db="EMBL/GenBank/DDBJ databases">
        <title>Pedobacter sp. HMF7647 Genome sequencing and assembly.</title>
        <authorList>
            <person name="Kang H."/>
            <person name="Kim H."/>
            <person name="Joh K."/>
        </authorList>
    </citation>
    <scope>NUCLEOTIDE SEQUENCE [LARGE SCALE GENOMIC DNA]</scope>
    <source>
        <strain evidence="5 6">HMF7647</strain>
    </source>
</reference>
<evidence type="ECO:0000256" key="3">
    <source>
        <dbReference type="PROSITE-ProRule" id="PRU01106"/>
    </source>
</evidence>
<dbReference type="Gene3D" id="3.10.129.10">
    <property type="entry name" value="Hotdog Thioesterase"/>
    <property type="match status" value="1"/>
</dbReference>
<keyword evidence="2 3" id="KW-0378">Hydrolase</keyword>
<protein>
    <submittedName>
        <fullName evidence="5">Acyl-CoA thioesterase</fullName>
    </submittedName>
</protein>
<dbReference type="SUPFAM" id="SSF54637">
    <property type="entry name" value="Thioesterase/thiol ester dehydrase-isomerase"/>
    <property type="match status" value="1"/>
</dbReference>
<dbReference type="InterPro" id="IPR040170">
    <property type="entry name" value="Cytosol_ACT"/>
</dbReference>
<evidence type="ECO:0000259" key="4">
    <source>
        <dbReference type="PROSITE" id="PS51770"/>
    </source>
</evidence>
<evidence type="ECO:0000256" key="2">
    <source>
        <dbReference type="ARBA" id="ARBA00022801"/>
    </source>
</evidence>
<dbReference type="EMBL" id="WVHT01000004">
    <property type="protein sequence ID" value="MXV51438.1"/>
    <property type="molecule type" value="Genomic_DNA"/>
</dbReference>
<dbReference type="GO" id="GO:0052816">
    <property type="term" value="F:long-chain fatty acyl-CoA hydrolase activity"/>
    <property type="evidence" value="ECO:0007669"/>
    <property type="project" value="TreeGrafter"/>
</dbReference>
<feature type="domain" description="HotDog ACOT-type" evidence="4">
    <location>
        <begin position="10"/>
        <end position="122"/>
    </location>
</feature>
<sequence length="177" mass="19706">MEEQKIKTPSDSLVVMNELVLPNDTNMLHNLMGGRMLHWMDIAAAICAQKHCNSIAVTASVDNVSFKHAIKLGDVITINAKVTRAFNTSVEVKLEVWAQNIPSGTRVKSNEAYYTFVAVDNTGKVKPVQPIQPETEEEIKLYDGALRRRQLRLILSGKMSPDEATELKALFLPEKAD</sequence>
<comment type="similarity">
    <text evidence="1">Belongs to the acyl coenzyme A hydrolase family.</text>
</comment>
<accession>A0A7K1YBM8</accession>
<dbReference type="RefSeq" id="WP_160844606.1">
    <property type="nucleotide sequence ID" value="NZ_WVHT01000004.1"/>
</dbReference>
<dbReference type="Proteomes" id="UP000466586">
    <property type="component" value="Unassembled WGS sequence"/>
</dbReference>
<dbReference type="Pfam" id="PF03061">
    <property type="entry name" value="4HBT"/>
    <property type="match status" value="1"/>
</dbReference>
<evidence type="ECO:0000313" key="6">
    <source>
        <dbReference type="Proteomes" id="UP000466586"/>
    </source>
</evidence>
<gene>
    <name evidence="5" type="ORF">GS399_10695</name>
</gene>
<dbReference type="InterPro" id="IPR033120">
    <property type="entry name" value="HOTDOG_ACOT"/>
</dbReference>
<comment type="caution">
    <text evidence="5">The sequence shown here is derived from an EMBL/GenBank/DDBJ whole genome shotgun (WGS) entry which is preliminary data.</text>
</comment>
<dbReference type="CDD" id="cd03442">
    <property type="entry name" value="BFIT_BACH"/>
    <property type="match status" value="1"/>
</dbReference>
<evidence type="ECO:0000313" key="5">
    <source>
        <dbReference type="EMBL" id="MXV51438.1"/>
    </source>
</evidence>
<evidence type="ECO:0000256" key="1">
    <source>
        <dbReference type="ARBA" id="ARBA00010458"/>
    </source>
</evidence>
<dbReference type="GO" id="GO:0006637">
    <property type="term" value="P:acyl-CoA metabolic process"/>
    <property type="evidence" value="ECO:0007669"/>
    <property type="project" value="TreeGrafter"/>
</dbReference>
<dbReference type="GO" id="GO:0005737">
    <property type="term" value="C:cytoplasm"/>
    <property type="evidence" value="ECO:0007669"/>
    <property type="project" value="TreeGrafter"/>
</dbReference>
<dbReference type="InterPro" id="IPR029069">
    <property type="entry name" value="HotDog_dom_sf"/>
</dbReference>
<dbReference type="AlphaFoldDB" id="A0A7K1YBM8"/>
<dbReference type="PROSITE" id="PS51770">
    <property type="entry name" value="HOTDOG_ACOT"/>
    <property type="match status" value="1"/>
</dbReference>
<dbReference type="PANTHER" id="PTHR11049">
    <property type="entry name" value="ACYL COENZYME A THIOESTER HYDROLASE"/>
    <property type="match status" value="1"/>
</dbReference>
<keyword evidence="6" id="KW-1185">Reference proteome</keyword>
<proteinExistence type="inferred from homology"/>
<name>A0A7K1YBM8_9SPHI</name>